<dbReference type="Proteomes" id="UP001438292">
    <property type="component" value="Unassembled WGS sequence"/>
</dbReference>
<keyword evidence="3" id="KW-0012">Acyltransferase</keyword>
<feature type="domain" description="Acyltransferase 3" evidence="2">
    <location>
        <begin position="9"/>
        <end position="355"/>
    </location>
</feature>
<dbReference type="InterPro" id="IPR002656">
    <property type="entry name" value="Acyl_transf_3_dom"/>
</dbReference>
<feature type="transmembrane region" description="Helical" evidence="1">
    <location>
        <begin position="169"/>
        <end position="201"/>
    </location>
</feature>
<feature type="transmembrane region" description="Helical" evidence="1">
    <location>
        <begin position="130"/>
        <end position="148"/>
    </location>
</feature>
<dbReference type="PANTHER" id="PTHR23028">
    <property type="entry name" value="ACETYLTRANSFERASE"/>
    <property type="match status" value="1"/>
</dbReference>
<sequence length="396" mass="44094">MSSIELRNQRIDCLRGLAIGCVLLLHFMLAYGLKDSLLGSLLSASLLGALARNGNYGVTMFFVVSGFLIVSQSLRRWGSLPAIDIRAFYVQRFARIMPLLLPTLALIVALGSLGLPHFSNTDGGHHLPASYFGVAAGSVLTFWHNLLMQSVGYFNYCLNVYWSLSVEEVFYLALPLLCLALRRTWLLAAVCLLLIVAGPVYRAAHLDNEIDYLYGNLACFDAIAIGCLAALAAHRVRLADGRARLLRWAGLLMLGGVYLRGIAGNQVFGFSWVALASAAFLLGASRAPWLDGWRERATRPLRWLGRHSYELYLLHIVMLAGLRNLLPKGSIGYWERLPLLCAFVAASALLAYLAARYWSEPCNRAIRRRWLGRRGEDNARLSAEWGSFWHDGSRYR</sequence>
<keyword evidence="1" id="KW-1133">Transmembrane helix</keyword>
<dbReference type="EMBL" id="JBDQQU010000004">
    <property type="protein sequence ID" value="MEO3954059.1"/>
    <property type="molecule type" value="Genomic_DNA"/>
</dbReference>
<dbReference type="GO" id="GO:0016746">
    <property type="term" value="F:acyltransferase activity"/>
    <property type="evidence" value="ECO:0007669"/>
    <property type="project" value="UniProtKB-KW"/>
</dbReference>
<comment type="caution">
    <text evidence="3">The sequence shown here is derived from an EMBL/GenBank/DDBJ whole genome shotgun (WGS) entry which is preliminary data.</text>
</comment>
<feature type="transmembrane region" description="Helical" evidence="1">
    <location>
        <begin position="269"/>
        <end position="289"/>
    </location>
</feature>
<evidence type="ECO:0000259" key="2">
    <source>
        <dbReference type="Pfam" id="PF01757"/>
    </source>
</evidence>
<reference evidence="3 4" key="1">
    <citation type="submission" date="2024-05" db="EMBL/GenBank/DDBJ databases">
        <authorList>
            <person name="De Oliveira J.P."/>
            <person name="Noriler S.A."/>
            <person name="De Oliveira A.G."/>
            <person name="Sipoli D.S."/>
        </authorList>
    </citation>
    <scope>NUCLEOTIDE SEQUENCE [LARGE SCALE GENOMIC DNA]</scope>
    <source>
        <strain evidence="3 4">LABIM186</strain>
    </source>
</reference>
<proteinExistence type="predicted"/>
<protein>
    <submittedName>
        <fullName evidence="3">Acyltransferase</fullName>
        <ecNumber evidence="3">2.3.-.-</ecNumber>
    </submittedName>
</protein>
<feature type="transmembrane region" description="Helical" evidence="1">
    <location>
        <begin position="213"/>
        <end position="233"/>
    </location>
</feature>
<keyword evidence="1" id="KW-0472">Membrane</keyword>
<feature type="transmembrane region" description="Helical" evidence="1">
    <location>
        <begin position="245"/>
        <end position="263"/>
    </location>
</feature>
<dbReference type="PANTHER" id="PTHR23028:SF53">
    <property type="entry name" value="ACYL_TRANSF_3 DOMAIN-CONTAINING PROTEIN"/>
    <property type="match status" value="1"/>
</dbReference>
<dbReference type="EC" id="2.3.-.-" evidence="3"/>
<keyword evidence="4" id="KW-1185">Reference proteome</keyword>
<gene>
    <name evidence="3" type="ORF">ABH309_06285</name>
</gene>
<feature type="transmembrane region" description="Helical" evidence="1">
    <location>
        <begin position="337"/>
        <end position="359"/>
    </location>
</feature>
<evidence type="ECO:0000313" key="3">
    <source>
        <dbReference type="EMBL" id="MEO3954059.1"/>
    </source>
</evidence>
<dbReference type="InterPro" id="IPR050879">
    <property type="entry name" value="Acyltransferase_3"/>
</dbReference>
<dbReference type="Pfam" id="PF01757">
    <property type="entry name" value="Acyl_transf_3"/>
    <property type="match status" value="1"/>
</dbReference>
<name>A0ABV0H2M3_9NEIS</name>
<feature type="transmembrane region" description="Helical" evidence="1">
    <location>
        <begin position="53"/>
        <end position="75"/>
    </location>
</feature>
<evidence type="ECO:0000256" key="1">
    <source>
        <dbReference type="SAM" id="Phobius"/>
    </source>
</evidence>
<feature type="transmembrane region" description="Helical" evidence="1">
    <location>
        <begin position="96"/>
        <end position="118"/>
    </location>
</feature>
<keyword evidence="1" id="KW-0812">Transmembrane</keyword>
<organism evidence="3 4">
    <name type="scientific">Chromobacterium piscinae</name>
    <dbReference type="NCBI Taxonomy" id="686831"/>
    <lineage>
        <taxon>Bacteria</taxon>
        <taxon>Pseudomonadati</taxon>
        <taxon>Pseudomonadota</taxon>
        <taxon>Betaproteobacteria</taxon>
        <taxon>Neisseriales</taxon>
        <taxon>Chromobacteriaceae</taxon>
        <taxon>Chromobacterium</taxon>
    </lineage>
</organism>
<feature type="transmembrane region" description="Helical" evidence="1">
    <location>
        <begin position="309"/>
        <end position="325"/>
    </location>
</feature>
<dbReference type="RefSeq" id="WP_231180064.1">
    <property type="nucleotide sequence ID" value="NZ_JAJNRU010000033.1"/>
</dbReference>
<evidence type="ECO:0000313" key="4">
    <source>
        <dbReference type="Proteomes" id="UP001438292"/>
    </source>
</evidence>
<feature type="transmembrane region" description="Helical" evidence="1">
    <location>
        <begin position="12"/>
        <end position="33"/>
    </location>
</feature>
<keyword evidence="3" id="KW-0808">Transferase</keyword>
<accession>A0ABV0H2M3</accession>